<sequence>MKTTWRVITTKSDAEPWWFFEGWEKDIDREWTFDNRDEAVETFLSEMKRFSERYPKAKTKKFHSIAFWDPEEVYFCEACDDDLQVYYGLVIFENEQPMEINEDSIITEITNRMER</sequence>
<dbReference type="RefSeq" id="WP_060671914.1">
    <property type="nucleotide sequence ID" value="NZ_LIXZ01000005.1"/>
</dbReference>
<evidence type="ECO:0000313" key="1">
    <source>
        <dbReference type="EMBL" id="KPL59948.1"/>
    </source>
</evidence>
<dbReference type="Proteomes" id="UP000050398">
    <property type="component" value="Unassembled WGS sequence"/>
</dbReference>
<reference evidence="1 2" key="1">
    <citation type="submission" date="2015-08" db="EMBL/GenBank/DDBJ databases">
        <title>Draft Genome Sequence of Bacillus vietnamensis UCD-SED5.</title>
        <authorList>
            <person name="Lee R.D."/>
            <person name="Jospin G."/>
            <person name="Lang J.M."/>
            <person name="Coil D.A."/>
            <person name="Eisen J.A."/>
        </authorList>
    </citation>
    <scope>NUCLEOTIDE SEQUENCE [LARGE SCALE GENOMIC DNA]</scope>
    <source>
        <strain evidence="1 2">UCD-SED5</strain>
    </source>
</reference>
<comment type="caution">
    <text evidence="1">The sequence shown here is derived from an EMBL/GenBank/DDBJ whole genome shotgun (WGS) entry which is preliminary data.</text>
</comment>
<gene>
    <name evidence="1" type="ORF">AM506_07660</name>
</gene>
<proteinExistence type="predicted"/>
<dbReference type="EMBL" id="LIXZ01000005">
    <property type="protein sequence ID" value="KPL59948.1"/>
    <property type="molecule type" value="Genomic_DNA"/>
</dbReference>
<dbReference type="InterPro" id="IPR010434">
    <property type="entry name" value="DUF1033"/>
</dbReference>
<organism evidence="1 2">
    <name type="scientific">Rossellomorea vietnamensis</name>
    <dbReference type="NCBI Taxonomy" id="218284"/>
    <lineage>
        <taxon>Bacteria</taxon>
        <taxon>Bacillati</taxon>
        <taxon>Bacillota</taxon>
        <taxon>Bacilli</taxon>
        <taxon>Bacillales</taxon>
        <taxon>Bacillaceae</taxon>
        <taxon>Rossellomorea</taxon>
    </lineage>
</organism>
<dbReference type="AlphaFoldDB" id="A0A0P6W4I7"/>
<dbReference type="PATRIC" id="fig|218284.4.peg.3143"/>
<accession>A0A0P6W4I7</accession>
<dbReference type="Pfam" id="PF06279">
    <property type="entry name" value="DUF1033"/>
    <property type="match status" value="1"/>
</dbReference>
<dbReference type="OrthoDB" id="2389779at2"/>
<name>A0A0P6W4I7_9BACI</name>
<evidence type="ECO:0000313" key="2">
    <source>
        <dbReference type="Proteomes" id="UP000050398"/>
    </source>
</evidence>
<evidence type="ECO:0008006" key="3">
    <source>
        <dbReference type="Google" id="ProtNLM"/>
    </source>
</evidence>
<protein>
    <recommendedName>
        <fullName evidence="3">DUF1033 family protein</fullName>
    </recommendedName>
</protein>